<dbReference type="RefSeq" id="WP_208111761.1">
    <property type="nucleotide sequence ID" value="NZ_SNWI01000005.1"/>
</dbReference>
<accession>A0A4R6GZR9</accession>
<dbReference type="SUPFAM" id="SSF56112">
    <property type="entry name" value="Protein kinase-like (PK-like)"/>
    <property type="match status" value="1"/>
</dbReference>
<comment type="caution">
    <text evidence="2">The sequence shown here is derived from an EMBL/GenBank/DDBJ whole genome shotgun (WGS) entry which is preliminary data.</text>
</comment>
<keyword evidence="2" id="KW-0418">Kinase</keyword>
<proteinExistence type="predicted"/>
<sequence length="340" mass="39103">MTIFAPSINSSSETMINKHFQHIILQATGASALEELETIQNLWSGYGRIVRIGLKDSDYSTVVVKHVRLPENDHHPRGWNTDLSHQRKLHSYQVETHWYEQWSHRCDAACRIPQCLALEKQGDEVLMVLEDMDESGFPERKSAVTWDELTACIKWLANFHANFLGEKPTGLWTVGTYWHLDTRPDELKVLTDKLLKNSARAIDQLLQDSPFQTLVHGDAKLANFCFSPNGKQVAAVDFQYVGGGCGMKDLAYFIGSCLYEEDCEQLETQLLDTYFDELRQAIAHYNKPQDADEVEANWRALFPIAWTDFHRFLKGWSPGHWKINSYSERLARQVVKQLNQ</sequence>
<dbReference type="InterPro" id="IPR015897">
    <property type="entry name" value="CHK_kinase-like"/>
</dbReference>
<dbReference type="PANTHER" id="PTHR11012:SF30">
    <property type="entry name" value="PROTEIN KINASE-LIKE DOMAIN-CONTAINING"/>
    <property type="match status" value="1"/>
</dbReference>
<dbReference type="SMART" id="SM00587">
    <property type="entry name" value="CHK"/>
    <property type="match status" value="1"/>
</dbReference>
<organism evidence="2 3">
    <name type="scientific">Sunxiuqinia elliptica</name>
    <dbReference type="NCBI Taxonomy" id="655355"/>
    <lineage>
        <taxon>Bacteria</taxon>
        <taxon>Pseudomonadati</taxon>
        <taxon>Bacteroidota</taxon>
        <taxon>Bacteroidia</taxon>
        <taxon>Marinilabiliales</taxon>
        <taxon>Prolixibacteraceae</taxon>
        <taxon>Sunxiuqinia</taxon>
    </lineage>
</organism>
<name>A0A4R6GZR9_9BACT</name>
<reference evidence="2 3" key="1">
    <citation type="submission" date="2019-03" db="EMBL/GenBank/DDBJ databases">
        <title>Freshwater and sediment microbial communities from various areas in North America, analyzing microbe dynamics in response to fracking.</title>
        <authorList>
            <person name="Lamendella R."/>
        </authorList>
    </citation>
    <scope>NUCLEOTIDE SEQUENCE [LARGE SCALE GENOMIC DNA]</scope>
    <source>
        <strain evidence="2 3">114D</strain>
    </source>
</reference>
<dbReference type="EMBL" id="SNWI01000005">
    <property type="protein sequence ID" value="TDO01182.1"/>
    <property type="molecule type" value="Genomic_DNA"/>
</dbReference>
<gene>
    <name evidence="2" type="ORF">DET52_10535</name>
</gene>
<dbReference type="Proteomes" id="UP000294848">
    <property type="component" value="Unassembled WGS sequence"/>
</dbReference>
<keyword evidence="2" id="KW-0808">Transferase</keyword>
<evidence type="ECO:0000259" key="1">
    <source>
        <dbReference type="SMART" id="SM00587"/>
    </source>
</evidence>
<dbReference type="Gene3D" id="3.90.1200.10">
    <property type="match status" value="1"/>
</dbReference>
<dbReference type="PANTHER" id="PTHR11012">
    <property type="entry name" value="PROTEIN KINASE-LIKE DOMAIN-CONTAINING"/>
    <property type="match status" value="1"/>
</dbReference>
<dbReference type="InterPro" id="IPR011009">
    <property type="entry name" value="Kinase-like_dom_sf"/>
</dbReference>
<evidence type="ECO:0000313" key="3">
    <source>
        <dbReference type="Proteomes" id="UP000294848"/>
    </source>
</evidence>
<dbReference type="GO" id="GO:0016301">
    <property type="term" value="F:kinase activity"/>
    <property type="evidence" value="ECO:0007669"/>
    <property type="project" value="UniProtKB-KW"/>
</dbReference>
<dbReference type="InterPro" id="IPR004119">
    <property type="entry name" value="EcKL"/>
</dbReference>
<protein>
    <submittedName>
        <fullName evidence="2">Ecdysteroid kinase</fullName>
    </submittedName>
</protein>
<evidence type="ECO:0000313" key="2">
    <source>
        <dbReference type="EMBL" id="TDO01182.1"/>
    </source>
</evidence>
<dbReference type="Pfam" id="PF02958">
    <property type="entry name" value="EcKL"/>
    <property type="match status" value="2"/>
</dbReference>
<dbReference type="AlphaFoldDB" id="A0A4R6GZR9"/>
<feature type="domain" description="CHK kinase-like" evidence="1">
    <location>
        <begin position="127"/>
        <end position="284"/>
    </location>
</feature>